<protein>
    <recommendedName>
        <fullName evidence="5">Nascent polypeptide-associated complex subunit beta</fullName>
    </recommendedName>
</protein>
<proteinExistence type="predicted"/>
<feature type="non-terminal residue" evidence="3">
    <location>
        <position position="107"/>
    </location>
</feature>
<feature type="coiled-coil region" evidence="1">
    <location>
        <begin position="14"/>
        <end position="41"/>
    </location>
</feature>
<dbReference type="EMBL" id="CAUYUJ010020204">
    <property type="protein sequence ID" value="CAK0896527.1"/>
    <property type="molecule type" value="Genomic_DNA"/>
</dbReference>
<keyword evidence="1" id="KW-0175">Coiled coil</keyword>
<evidence type="ECO:0000313" key="4">
    <source>
        <dbReference type="Proteomes" id="UP001189429"/>
    </source>
</evidence>
<gene>
    <name evidence="3" type="ORF">PCOR1329_LOCUS74978</name>
</gene>
<evidence type="ECO:0000313" key="3">
    <source>
        <dbReference type="EMBL" id="CAK0896527.1"/>
    </source>
</evidence>
<sequence length="107" mass="12434">MEEGYEGMSEKEMMKTMMRMMKEMKNDMKNTGKEMKEAKDMALQAKYSASMAEEAVIKVKGEMYIIRDTTIKKADLPNMVKDIVKEQAHQPQETKTVDMQDSVRELQ</sequence>
<dbReference type="Proteomes" id="UP001189429">
    <property type="component" value="Unassembled WGS sequence"/>
</dbReference>
<feature type="region of interest" description="Disordered" evidence="2">
    <location>
        <begin position="85"/>
        <end position="107"/>
    </location>
</feature>
<accession>A0ABN9XEV2</accession>
<organism evidence="3 4">
    <name type="scientific">Prorocentrum cordatum</name>
    <dbReference type="NCBI Taxonomy" id="2364126"/>
    <lineage>
        <taxon>Eukaryota</taxon>
        <taxon>Sar</taxon>
        <taxon>Alveolata</taxon>
        <taxon>Dinophyceae</taxon>
        <taxon>Prorocentrales</taxon>
        <taxon>Prorocentraceae</taxon>
        <taxon>Prorocentrum</taxon>
    </lineage>
</organism>
<name>A0ABN9XEV2_9DINO</name>
<feature type="compositionally biased region" description="Basic and acidic residues" evidence="2">
    <location>
        <begin position="95"/>
        <end position="107"/>
    </location>
</feature>
<evidence type="ECO:0000256" key="1">
    <source>
        <dbReference type="SAM" id="Coils"/>
    </source>
</evidence>
<reference evidence="3" key="1">
    <citation type="submission" date="2023-10" db="EMBL/GenBank/DDBJ databases">
        <authorList>
            <person name="Chen Y."/>
            <person name="Shah S."/>
            <person name="Dougan E. K."/>
            <person name="Thang M."/>
            <person name="Chan C."/>
        </authorList>
    </citation>
    <scope>NUCLEOTIDE SEQUENCE [LARGE SCALE GENOMIC DNA]</scope>
</reference>
<keyword evidence="4" id="KW-1185">Reference proteome</keyword>
<comment type="caution">
    <text evidence="3">The sequence shown here is derived from an EMBL/GenBank/DDBJ whole genome shotgun (WGS) entry which is preliminary data.</text>
</comment>
<evidence type="ECO:0008006" key="5">
    <source>
        <dbReference type="Google" id="ProtNLM"/>
    </source>
</evidence>
<evidence type="ECO:0000256" key="2">
    <source>
        <dbReference type="SAM" id="MobiDB-lite"/>
    </source>
</evidence>